<dbReference type="EMBL" id="JASNWA010000004">
    <property type="protein sequence ID" value="KAK3176027.1"/>
    <property type="molecule type" value="Genomic_DNA"/>
</dbReference>
<dbReference type="AlphaFoldDB" id="A0AAD9ZCZ1"/>
<keyword evidence="3" id="KW-1185">Reference proteome</keyword>
<evidence type="ECO:0000313" key="3">
    <source>
        <dbReference type="Proteomes" id="UP001276659"/>
    </source>
</evidence>
<feature type="compositionally biased region" description="Polar residues" evidence="1">
    <location>
        <begin position="123"/>
        <end position="132"/>
    </location>
</feature>
<proteinExistence type="predicted"/>
<reference evidence="2" key="1">
    <citation type="submission" date="2022-11" db="EMBL/GenBank/DDBJ databases">
        <title>Chromosomal genome sequence assembly and mating type (MAT) locus characterization of the leprose asexual lichenized fungus Lepraria neglecta (Nyl.) Erichsen.</title>
        <authorList>
            <person name="Allen J.L."/>
            <person name="Pfeffer B."/>
        </authorList>
    </citation>
    <scope>NUCLEOTIDE SEQUENCE</scope>
    <source>
        <strain evidence="2">Allen 5258</strain>
    </source>
</reference>
<gene>
    <name evidence="2" type="ORF">OEA41_007349</name>
</gene>
<feature type="region of interest" description="Disordered" evidence="1">
    <location>
        <begin position="123"/>
        <end position="156"/>
    </location>
</feature>
<organism evidence="2 3">
    <name type="scientific">Lepraria neglecta</name>
    <dbReference type="NCBI Taxonomy" id="209136"/>
    <lineage>
        <taxon>Eukaryota</taxon>
        <taxon>Fungi</taxon>
        <taxon>Dikarya</taxon>
        <taxon>Ascomycota</taxon>
        <taxon>Pezizomycotina</taxon>
        <taxon>Lecanoromycetes</taxon>
        <taxon>OSLEUM clade</taxon>
        <taxon>Lecanoromycetidae</taxon>
        <taxon>Lecanorales</taxon>
        <taxon>Lecanorineae</taxon>
        <taxon>Stereocaulaceae</taxon>
        <taxon>Lepraria</taxon>
    </lineage>
</organism>
<sequence>MVVEPFVTYSLFAAALIISAKEFVYPSSSPLSNQAMANAITIMSYCGEMDPQAKNSAQVLIDFRDVIARERRQPSSLAQPSYNSEDPFENAGQNFDNPNPVAFAPVFDLGWLSIPPLPGATKSFSGGSTTARSAPPNLFDNPSMDHPPLAPDDQSLSGLLDLTNTVLPSDSNPPSATADEAIDFDSIWGAWPPDPNYLMDFGDGQNGDSAMGSDNHGDPGVLYQRV</sequence>
<evidence type="ECO:0000313" key="2">
    <source>
        <dbReference type="EMBL" id="KAK3176027.1"/>
    </source>
</evidence>
<feature type="compositionally biased region" description="Polar residues" evidence="1">
    <location>
        <begin position="74"/>
        <end position="84"/>
    </location>
</feature>
<protein>
    <submittedName>
        <fullName evidence="2">Uncharacterized protein</fullName>
    </submittedName>
</protein>
<accession>A0AAD9ZCZ1</accession>
<evidence type="ECO:0000256" key="1">
    <source>
        <dbReference type="SAM" id="MobiDB-lite"/>
    </source>
</evidence>
<dbReference type="Proteomes" id="UP001276659">
    <property type="component" value="Unassembled WGS sequence"/>
</dbReference>
<name>A0AAD9ZCZ1_9LECA</name>
<comment type="caution">
    <text evidence="2">The sequence shown here is derived from an EMBL/GenBank/DDBJ whole genome shotgun (WGS) entry which is preliminary data.</text>
</comment>
<feature type="region of interest" description="Disordered" evidence="1">
    <location>
        <begin position="202"/>
        <end position="226"/>
    </location>
</feature>
<feature type="region of interest" description="Disordered" evidence="1">
    <location>
        <begin position="72"/>
        <end position="95"/>
    </location>
</feature>